<dbReference type="PANTHER" id="PTHR35869:SF1">
    <property type="entry name" value="OUTER-MEMBRANE LIPOPROTEIN CARRIER PROTEIN"/>
    <property type="match status" value="1"/>
</dbReference>
<dbReference type="InterPro" id="IPR029046">
    <property type="entry name" value="LolA/LolB/LppX"/>
</dbReference>
<dbReference type="AlphaFoldDB" id="A0A9D9DCI1"/>
<gene>
    <name evidence="3" type="ORF">IAC69_00325</name>
</gene>
<evidence type="ECO:0000256" key="2">
    <source>
        <dbReference type="SAM" id="SignalP"/>
    </source>
</evidence>
<sequence length="205" mass="22777">MIKKLFLSIFCAFVCMRANAAVDVNYVNAAEKYLNSITGLAGTFVQTANGNQERGIFSMLRPGRVRLDYDNMPIQLISDGRDLYFFDKSLDQITTVPLTSTPAGILIRENIDLQNADINVIETNSGDKTFSLKMNLRGQEGLGNMTVVFDKSPVRLNSWTVVDATGAQTDVAFYDLKKKTDFGTGFFQIQHHRTISTSGGDSFYD</sequence>
<dbReference type="InterPro" id="IPR004564">
    <property type="entry name" value="OM_lipoprot_carrier_LolA-like"/>
</dbReference>
<reference evidence="3" key="2">
    <citation type="journal article" date="2021" name="PeerJ">
        <title>Extensive microbial diversity within the chicken gut microbiome revealed by metagenomics and culture.</title>
        <authorList>
            <person name="Gilroy R."/>
            <person name="Ravi A."/>
            <person name="Getino M."/>
            <person name="Pursley I."/>
            <person name="Horton D.L."/>
            <person name="Alikhan N.F."/>
            <person name="Baker D."/>
            <person name="Gharbi K."/>
            <person name="Hall N."/>
            <person name="Watson M."/>
            <person name="Adriaenssens E.M."/>
            <person name="Foster-Nyarko E."/>
            <person name="Jarju S."/>
            <person name="Secka A."/>
            <person name="Antonio M."/>
            <person name="Oren A."/>
            <person name="Chaudhuri R.R."/>
            <person name="La Ragione R."/>
            <person name="Hildebrand F."/>
            <person name="Pallen M.J."/>
        </authorList>
    </citation>
    <scope>NUCLEOTIDE SEQUENCE</scope>
    <source>
        <strain evidence="3">8207</strain>
    </source>
</reference>
<dbReference type="Pfam" id="PF03548">
    <property type="entry name" value="LolA"/>
    <property type="match status" value="1"/>
</dbReference>
<keyword evidence="1 2" id="KW-0732">Signal</keyword>
<dbReference type="EMBL" id="JADINC010000007">
    <property type="protein sequence ID" value="MBO8424908.1"/>
    <property type="molecule type" value="Genomic_DNA"/>
</dbReference>
<name>A0A9D9DCI1_9PROT</name>
<comment type="caution">
    <text evidence="3">The sequence shown here is derived from an EMBL/GenBank/DDBJ whole genome shotgun (WGS) entry which is preliminary data.</text>
</comment>
<evidence type="ECO:0000313" key="4">
    <source>
        <dbReference type="Proteomes" id="UP000823630"/>
    </source>
</evidence>
<keyword evidence="3" id="KW-0449">Lipoprotein</keyword>
<dbReference type="Gene3D" id="2.50.20.10">
    <property type="entry name" value="Lipoprotein localisation LolA/LolB/LppX"/>
    <property type="match status" value="1"/>
</dbReference>
<protein>
    <submittedName>
        <fullName evidence="3">Outer membrane lipoprotein carrier protein LolA</fullName>
    </submittedName>
</protein>
<dbReference type="SUPFAM" id="SSF89392">
    <property type="entry name" value="Prokaryotic lipoproteins and lipoprotein localization factors"/>
    <property type="match status" value="1"/>
</dbReference>
<dbReference type="PANTHER" id="PTHR35869">
    <property type="entry name" value="OUTER-MEMBRANE LIPOPROTEIN CARRIER PROTEIN"/>
    <property type="match status" value="1"/>
</dbReference>
<accession>A0A9D9DCI1</accession>
<feature type="chain" id="PRO_5038724304" evidence="2">
    <location>
        <begin position="21"/>
        <end position="205"/>
    </location>
</feature>
<proteinExistence type="predicted"/>
<evidence type="ECO:0000313" key="3">
    <source>
        <dbReference type="EMBL" id="MBO8424908.1"/>
    </source>
</evidence>
<reference evidence="3" key="1">
    <citation type="submission" date="2020-10" db="EMBL/GenBank/DDBJ databases">
        <authorList>
            <person name="Gilroy R."/>
        </authorList>
    </citation>
    <scope>NUCLEOTIDE SEQUENCE</scope>
    <source>
        <strain evidence="3">8207</strain>
    </source>
</reference>
<organism evidence="3 4">
    <name type="scientific">Candidatus Enterousia avistercoris</name>
    <dbReference type="NCBI Taxonomy" id="2840788"/>
    <lineage>
        <taxon>Bacteria</taxon>
        <taxon>Pseudomonadati</taxon>
        <taxon>Pseudomonadota</taxon>
        <taxon>Alphaproteobacteria</taxon>
        <taxon>Candidatus Enterousia</taxon>
    </lineage>
</organism>
<evidence type="ECO:0000256" key="1">
    <source>
        <dbReference type="ARBA" id="ARBA00022729"/>
    </source>
</evidence>
<dbReference type="Proteomes" id="UP000823630">
    <property type="component" value="Unassembled WGS sequence"/>
</dbReference>
<feature type="signal peptide" evidence="2">
    <location>
        <begin position="1"/>
        <end position="20"/>
    </location>
</feature>
<dbReference type="CDD" id="cd16325">
    <property type="entry name" value="LolA"/>
    <property type="match status" value="1"/>
</dbReference>